<feature type="domain" description="AAA+ ATPase" evidence="4">
    <location>
        <begin position="494"/>
        <end position="623"/>
    </location>
</feature>
<reference evidence="5 6" key="1">
    <citation type="submission" date="2011-01" db="EMBL/GenBank/DDBJ databases">
        <title>Complete sequence of Pseudoxanthomonas suwonensis 11-1.</title>
        <authorList>
            <consortium name="US DOE Joint Genome Institute"/>
            <person name="Lucas S."/>
            <person name="Copeland A."/>
            <person name="Lapidus A."/>
            <person name="Cheng J.-F."/>
            <person name="Goodwin L."/>
            <person name="Pitluck S."/>
            <person name="Teshima H."/>
            <person name="Detter J.C."/>
            <person name="Han C."/>
            <person name="Tapia R."/>
            <person name="Land M."/>
            <person name="Hauser L."/>
            <person name="Kyrpides N."/>
            <person name="Ivanova N."/>
            <person name="Ovchinnikova G."/>
            <person name="Siebers A.K."/>
            <person name="Allgaier M."/>
            <person name="Thelen M.P."/>
            <person name="Hugenholtz P."/>
            <person name="Gladden J."/>
            <person name="Woyke T."/>
        </authorList>
    </citation>
    <scope>NUCLEOTIDE SEQUENCE [LARGE SCALE GENOMIC DNA]</scope>
    <source>
        <strain evidence="6">11-1</strain>
    </source>
</reference>
<evidence type="ECO:0000256" key="2">
    <source>
        <dbReference type="ARBA" id="ARBA00022741"/>
    </source>
</evidence>
<organism evidence="5 6">
    <name type="scientific">Pseudoxanthomonas suwonensis (strain 11-1)</name>
    <dbReference type="NCBI Taxonomy" id="743721"/>
    <lineage>
        <taxon>Bacteria</taxon>
        <taxon>Pseudomonadati</taxon>
        <taxon>Pseudomonadota</taxon>
        <taxon>Gammaproteobacteria</taxon>
        <taxon>Lysobacterales</taxon>
        <taxon>Lysobacteraceae</taxon>
        <taxon>Pseudoxanthomonas</taxon>
    </lineage>
</organism>
<dbReference type="InterPro" id="IPR003959">
    <property type="entry name" value="ATPase_AAA_core"/>
</dbReference>
<dbReference type="InterPro" id="IPR003593">
    <property type="entry name" value="AAA+_ATPase"/>
</dbReference>
<dbReference type="eggNOG" id="COG0464">
    <property type="taxonomic scope" value="Bacteria"/>
</dbReference>
<dbReference type="STRING" id="743721.Psesu_3006"/>
<dbReference type="SUPFAM" id="SSF52540">
    <property type="entry name" value="P-loop containing nucleoside triphosphate hydrolases"/>
    <property type="match status" value="2"/>
</dbReference>
<dbReference type="CDD" id="cd19481">
    <property type="entry name" value="RecA-like_protease"/>
    <property type="match status" value="1"/>
</dbReference>
<dbReference type="EMBL" id="CP002446">
    <property type="protein sequence ID" value="ADV28829.1"/>
    <property type="molecule type" value="Genomic_DNA"/>
</dbReference>
<protein>
    <submittedName>
        <fullName evidence="5">AAA ATPase central domain protein</fullName>
    </submittedName>
</protein>
<accession>E6WXD0</accession>
<keyword evidence="2" id="KW-0547">Nucleotide-binding</keyword>
<dbReference type="InterPro" id="IPR050221">
    <property type="entry name" value="26S_Proteasome_ATPase"/>
</dbReference>
<keyword evidence="6" id="KW-1185">Reference proteome</keyword>
<keyword evidence="3" id="KW-0067">ATP-binding</keyword>
<dbReference type="PANTHER" id="PTHR23073">
    <property type="entry name" value="26S PROTEASOME REGULATORY SUBUNIT"/>
    <property type="match status" value="1"/>
</dbReference>
<dbReference type="GO" id="GO:0005524">
    <property type="term" value="F:ATP binding"/>
    <property type="evidence" value="ECO:0007669"/>
    <property type="project" value="UniProtKB-KW"/>
</dbReference>
<dbReference type="Gene3D" id="3.40.50.300">
    <property type="entry name" value="P-loop containing nucleotide triphosphate hydrolases"/>
    <property type="match status" value="2"/>
</dbReference>
<comment type="similarity">
    <text evidence="1">Belongs to the AAA ATPase family.</text>
</comment>
<gene>
    <name evidence="5" type="ordered locus">Psesu_3006</name>
</gene>
<evidence type="ECO:0000313" key="5">
    <source>
        <dbReference type="EMBL" id="ADV28829.1"/>
    </source>
</evidence>
<dbReference type="KEGG" id="psu:Psesu_3006"/>
<feature type="domain" description="AAA+ ATPase" evidence="4">
    <location>
        <begin position="254"/>
        <end position="386"/>
    </location>
</feature>
<dbReference type="GO" id="GO:0016887">
    <property type="term" value="F:ATP hydrolysis activity"/>
    <property type="evidence" value="ECO:0007669"/>
    <property type="project" value="InterPro"/>
</dbReference>
<evidence type="ECO:0000256" key="1">
    <source>
        <dbReference type="ARBA" id="ARBA00006914"/>
    </source>
</evidence>
<proteinExistence type="inferred from homology"/>
<dbReference type="AlphaFoldDB" id="E6WXD0"/>
<dbReference type="Proteomes" id="UP000008632">
    <property type="component" value="Chromosome"/>
</dbReference>
<sequence>MTRVPSFLRRPASCASQAESALRPLVKLWMLRILVPMRGHRKFIRGGDFVHDDLACALGFGEMVEDPGAFDPDTARAALRTMHGQAEARASRMRLPAVMARNLAQLQRALGLSPVECRILSFAVLLHTQPLLDNAADLLGELTTGRLHEALARILDLPVREVAEALDGKGLLGRSGLLVTGRHGTGSVSSRLELLSSEFADLLSSTPVQPMDLLRSAVAVAPAAELGPADYPHLRESLAILEPYLEHVLATRRRGANIFLHGPPGTGKTQLVRMLAGRLGCPLYEVSSEDSDGDPVDGRTRLRAFRAAQTLLSQQRSVVLFDEVEDVFDGGGLFGPRSVAQERKAWMNRMLEESAAPTFWLSNAIGMVDPAFLRRFDMIIEMHVPPRSQRTRIIEAVCGDLVDRRCIERLAAVPHLAPAVVARASSVVRAVAPRLGASGAEAALQRLVDGTLQAQGHARLDTHDAAELPGTYDLAFLNPDTSISALAEGLARSGQGRMCMYGPPGTGKTAFAHWLARRLELPLHVRRASDLLSPYLGMTEQNLAAAFREARHDRAVLMIDEVDSFLRDRREARHSWEVTGVNEMLTQMETFSGIFIASTNLVAGLDPAALRRFDLKVRMDYLTATQAVELLHRHLAALELGEPSPADIALVRQLGNLTPGDYAAIARQHRFRPVGSARGFVSLLQAESRLKASGPRPMGFVAPGRA</sequence>
<evidence type="ECO:0000313" key="6">
    <source>
        <dbReference type="Proteomes" id="UP000008632"/>
    </source>
</evidence>
<dbReference type="OrthoDB" id="9809379at2"/>
<dbReference type="HOGENOM" id="CLU_020632_0_0_6"/>
<evidence type="ECO:0000256" key="3">
    <source>
        <dbReference type="ARBA" id="ARBA00022840"/>
    </source>
</evidence>
<dbReference type="Pfam" id="PF00004">
    <property type="entry name" value="AAA"/>
    <property type="match status" value="2"/>
</dbReference>
<dbReference type="InterPro" id="IPR027417">
    <property type="entry name" value="P-loop_NTPase"/>
</dbReference>
<evidence type="ECO:0000259" key="4">
    <source>
        <dbReference type="SMART" id="SM00382"/>
    </source>
</evidence>
<name>E6WXD0_PSEUU</name>
<dbReference type="SMART" id="SM00382">
    <property type="entry name" value="AAA"/>
    <property type="match status" value="2"/>
</dbReference>